<keyword evidence="2" id="KW-1185">Reference proteome</keyword>
<sequence length="116" mass="13405">MNVSDRGRRILGLDSPTPAETESLFQRLGQRAPHTWTRFTYTCRNGIPIPYSADNVALWSSRCQYAKRRGNGNKSDRYGDLMLPTIAFASYGKDVGTFEVMYWSVIINCKHWEHNW</sequence>
<evidence type="ECO:0000313" key="2">
    <source>
        <dbReference type="Proteomes" id="UP001458880"/>
    </source>
</evidence>
<protein>
    <submittedName>
        <fullName evidence="1">Uncharacterized protein</fullName>
    </submittedName>
</protein>
<dbReference type="AlphaFoldDB" id="A0AAW1MHJ2"/>
<name>A0AAW1MHJ2_POPJA</name>
<proteinExistence type="predicted"/>
<reference evidence="1 2" key="1">
    <citation type="journal article" date="2024" name="BMC Genomics">
        <title>De novo assembly and annotation of Popillia japonica's genome with initial clues to its potential as an invasive pest.</title>
        <authorList>
            <person name="Cucini C."/>
            <person name="Boschi S."/>
            <person name="Funari R."/>
            <person name="Cardaioli E."/>
            <person name="Iannotti N."/>
            <person name="Marturano G."/>
            <person name="Paoli F."/>
            <person name="Bruttini M."/>
            <person name="Carapelli A."/>
            <person name="Frati F."/>
            <person name="Nardi F."/>
        </authorList>
    </citation>
    <scope>NUCLEOTIDE SEQUENCE [LARGE SCALE GENOMIC DNA]</scope>
    <source>
        <strain evidence="1">DMR45628</strain>
    </source>
</reference>
<comment type="caution">
    <text evidence="1">The sequence shown here is derived from an EMBL/GenBank/DDBJ whole genome shotgun (WGS) entry which is preliminary data.</text>
</comment>
<organism evidence="1 2">
    <name type="scientific">Popillia japonica</name>
    <name type="common">Japanese beetle</name>
    <dbReference type="NCBI Taxonomy" id="7064"/>
    <lineage>
        <taxon>Eukaryota</taxon>
        <taxon>Metazoa</taxon>
        <taxon>Ecdysozoa</taxon>
        <taxon>Arthropoda</taxon>
        <taxon>Hexapoda</taxon>
        <taxon>Insecta</taxon>
        <taxon>Pterygota</taxon>
        <taxon>Neoptera</taxon>
        <taxon>Endopterygota</taxon>
        <taxon>Coleoptera</taxon>
        <taxon>Polyphaga</taxon>
        <taxon>Scarabaeiformia</taxon>
        <taxon>Scarabaeidae</taxon>
        <taxon>Rutelinae</taxon>
        <taxon>Popillia</taxon>
    </lineage>
</organism>
<gene>
    <name evidence="1" type="ORF">QE152_g6299</name>
</gene>
<accession>A0AAW1MHJ2</accession>
<dbReference type="Proteomes" id="UP001458880">
    <property type="component" value="Unassembled WGS sequence"/>
</dbReference>
<dbReference type="EMBL" id="JASPKY010000041">
    <property type="protein sequence ID" value="KAK9746190.1"/>
    <property type="molecule type" value="Genomic_DNA"/>
</dbReference>
<evidence type="ECO:0000313" key="1">
    <source>
        <dbReference type="EMBL" id="KAK9746190.1"/>
    </source>
</evidence>